<sequence>MKFVDFGEISTADELFEKTKYLMIKEKRLVFIENLKKGNIGLKMQKNIKEIINIVDKVDGEDNGK</sequence>
<dbReference type="WBParaSite" id="MhA1_Contig150.frz3.gene17">
    <property type="protein sequence ID" value="MhA1_Contig150.frz3.gene17"/>
    <property type="gene ID" value="MhA1_Contig150.frz3.gene17"/>
</dbReference>
<accession>A0A1I8B7P1</accession>
<protein>
    <submittedName>
        <fullName evidence="2">DNA polymerase III subunit delta</fullName>
    </submittedName>
</protein>
<evidence type="ECO:0000313" key="2">
    <source>
        <dbReference type="WBParaSite" id="MhA1_Contig150.frz3.gene17"/>
    </source>
</evidence>
<dbReference type="AlphaFoldDB" id="A0A1I8B7P1"/>
<reference evidence="2" key="1">
    <citation type="submission" date="2016-11" db="UniProtKB">
        <authorList>
            <consortium name="WormBaseParasite"/>
        </authorList>
    </citation>
    <scope>IDENTIFICATION</scope>
</reference>
<name>A0A1I8B7P1_MELHA</name>
<proteinExistence type="predicted"/>
<dbReference type="Proteomes" id="UP000095281">
    <property type="component" value="Unplaced"/>
</dbReference>
<keyword evidence="1" id="KW-1185">Reference proteome</keyword>
<evidence type="ECO:0000313" key="1">
    <source>
        <dbReference type="Proteomes" id="UP000095281"/>
    </source>
</evidence>
<organism evidence="1 2">
    <name type="scientific">Meloidogyne hapla</name>
    <name type="common">Root-knot nematode worm</name>
    <dbReference type="NCBI Taxonomy" id="6305"/>
    <lineage>
        <taxon>Eukaryota</taxon>
        <taxon>Metazoa</taxon>
        <taxon>Ecdysozoa</taxon>
        <taxon>Nematoda</taxon>
        <taxon>Chromadorea</taxon>
        <taxon>Rhabditida</taxon>
        <taxon>Tylenchina</taxon>
        <taxon>Tylenchomorpha</taxon>
        <taxon>Tylenchoidea</taxon>
        <taxon>Meloidogynidae</taxon>
        <taxon>Meloidogyninae</taxon>
        <taxon>Meloidogyne</taxon>
    </lineage>
</organism>